<dbReference type="PATRIC" id="fig|768679.9.peg.2006"/>
<feature type="domain" description="Cas12f1-like TNB" evidence="2">
    <location>
        <begin position="97"/>
        <end position="151"/>
    </location>
</feature>
<evidence type="ECO:0000256" key="1">
    <source>
        <dbReference type="ARBA" id="ARBA00023125"/>
    </source>
</evidence>
<dbReference type="HOGENOM" id="CLU_126384_0_0_2"/>
<dbReference type="GO" id="GO:0003677">
    <property type="term" value="F:DNA binding"/>
    <property type="evidence" value="ECO:0007669"/>
    <property type="project" value="UniProtKB-KW"/>
</dbReference>
<dbReference type="InterPro" id="IPR010095">
    <property type="entry name" value="Cas12f1-like_TNB"/>
</dbReference>
<keyword evidence="4" id="KW-1185">Reference proteome</keyword>
<dbReference type="eggNOG" id="arCOG00686">
    <property type="taxonomic scope" value="Archaea"/>
</dbReference>
<dbReference type="AlphaFoldDB" id="G4RM02"/>
<gene>
    <name evidence="3" type="ordered locus">TTX_1983</name>
</gene>
<organism evidence="3 4">
    <name type="scientific">Thermoproteus tenax (strain ATCC 35583 / DSM 2078 / JCM 9277 / NBRC 100435 / Kra 1)</name>
    <dbReference type="NCBI Taxonomy" id="768679"/>
    <lineage>
        <taxon>Archaea</taxon>
        <taxon>Thermoproteota</taxon>
        <taxon>Thermoprotei</taxon>
        <taxon>Thermoproteales</taxon>
        <taxon>Thermoproteaceae</taxon>
        <taxon>Thermoproteus</taxon>
    </lineage>
</organism>
<dbReference type="EMBL" id="FN869859">
    <property type="protein sequence ID" value="CCC82597.1"/>
    <property type="molecule type" value="Genomic_DNA"/>
</dbReference>
<sequence length="183" mass="21726">MRELRRLHEEISRLDERAAREADPARRRRLEERARHLKSRRYRKIRGVVKDVVGEIIKLAREHQAAIVVDTMEEESYRELKEGDGSGVRKHFLDGLGQLRRRLQALAQWYGLPYLEERLYSTVCPRCGAEMEEERRRVMRCPVCGFSDHRDNVPLIWAKRRYWELLQKTKQPAFSASILLLTS</sequence>
<accession>G4RM02</accession>
<evidence type="ECO:0000259" key="2">
    <source>
        <dbReference type="Pfam" id="PF07282"/>
    </source>
</evidence>
<evidence type="ECO:0000313" key="3">
    <source>
        <dbReference type="EMBL" id="CCC82597.1"/>
    </source>
</evidence>
<dbReference type="STRING" id="768679.TTX_1983"/>
<dbReference type="Pfam" id="PF07282">
    <property type="entry name" value="Cas12f1-like_TNB"/>
    <property type="match status" value="1"/>
</dbReference>
<dbReference type="SUPFAM" id="SSF51998">
    <property type="entry name" value="PFL-like glycyl radical enzymes"/>
    <property type="match status" value="1"/>
</dbReference>
<evidence type="ECO:0000313" key="4">
    <source>
        <dbReference type="Proteomes" id="UP000002654"/>
    </source>
</evidence>
<protein>
    <submittedName>
        <fullName evidence="3">Transposase</fullName>
    </submittedName>
</protein>
<name>G4RM02_THETK</name>
<dbReference type="Proteomes" id="UP000002654">
    <property type="component" value="Chromosome"/>
</dbReference>
<dbReference type="KEGG" id="ttn:TTX_1983"/>
<dbReference type="PaxDb" id="768679-TTX_1983"/>
<proteinExistence type="predicted"/>
<keyword evidence="1" id="KW-0238">DNA-binding</keyword>
<reference evidence="3 4" key="1">
    <citation type="journal article" date="2011" name="PLoS ONE">
        <title>The complete genome sequence of Thermoproteus tenax: a physiologically versatile member of the Crenarchaeota.</title>
        <authorList>
            <person name="Siebers B."/>
            <person name="Zaparty M."/>
            <person name="Raddatz G."/>
            <person name="Tjaden B."/>
            <person name="Albers S.V."/>
            <person name="Bell S.D."/>
            <person name="Blombach F."/>
            <person name="Kletzin A."/>
            <person name="Kyrpides N."/>
            <person name="Lanz C."/>
            <person name="Plagens A."/>
            <person name="Rampp M."/>
            <person name="Rosinus A."/>
            <person name="von Jan M."/>
            <person name="Makarova K.S."/>
            <person name="Klenk H.P."/>
            <person name="Schuster S.C."/>
            <person name="Hensel R."/>
        </authorList>
    </citation>
    <scope>NUCLEOTIDE SEQUENCE [LARGE SCALE GENOMIC DNA]</scope>
    <source>
        <strain evidence="4">ATCC 35583 / DSM 2078 / JCM 9277 / NBRC 100435 / Kra 1</strain>
    </source>
</reference>